<feature type="compositionally biased region" description="Low complexity" evidence="9">
    <location>
        <begin position="1900"/>
        <end position="1911"/>
    </location>
</feature>
<feature type="transmembrane region" description="Helical" evidence="10">
    <location>
        <begin position="667"/>
        <end position="686"/>
    </location>
</feature>
<keyword evidence="4" id="KW-0808">Transferase</keyword>
<dbReference type="GO" id="GO:0031380">
    <property type="term" value="C:nuclear RNA-directed RNA polymerase complex"/>
    <property type="evidence" value="ECO:0007669"/>
    <property type="project" value="TreeGrafter"/>
</dbReference>
<feature type="domain" description="RDRP core" evidence="11">
    <location>
        <begin position="1085"/>
        <end position="1646"/>
    </location>
</feature>
<feature type="transmembrane region" description="Helical" evidence="10">
    <location>
        <begin position="693"/>
        <end position="711"/>
    </location>
</feature>
<dbReference type="InterPro" id="IPR058752">
    <property type="entry name" value="RDRP_C_head"/>
</dbReference>
<name>A0A9P6Q3E9_9FUNG</name>
<feature type="compositionally biased region" description="Polar residues" evidence="9">
    <location>
        <begin position="2019"/>
        <end position="2032"/>
    </location>
</feature>
<dbReference type="InterPro" id="IPR007855">
    <property type="entry name" value="RDRP"/>
</dbReference>
<sequence>MRVYTSLDRLLQNDITDIVAYMIGSSILLVIRFFLGSYVASGIKYVFQGYCHLMNVVVGGHPAKRTVVLSTEPHMPYGEDYYIFQQSLLPGNENVYSKQRRAIEADDYELHDFYQQMVDQEPTKSPTKPMWLSNMMLARAAFVYCLLQIATPEELYQHIKGAIYSVQIDSTDVLWLSVWVFMSHAVLINAGDWITMIEMLFNPGLNHIQMAERSIRTRVSKAFRRSIQQNLHSYLSLLLSVLTVGVLGLFSVVLTVGVVHDVHGVISLTHARVTKLQQQPRLVEEMKGLVAEVDQGLASAYESGLQWLGPIVKDAFPLVGWTPLDWATQLSDIVVVKDPCNYLGASLLEVEGVCLKPALQDVLETTPVWLTKQEYITYYLNATTDSIVTSVDGETKASSTPGIPKPVSPPLLYDIPLTWEAFKAKMSGSHPIAPLSHACFTSESTRERRVAINLSQIQFLVDVLKTHRDFDMEMVITKVNWFNDFLFRCILFMLTLVTLTGLKVSPLQRIGWLIDQALASSSSMGSLQLSRSSSPGRLLAKHLEFAISGTFFAMFKLSVYRIIFAVVWTRQVALWAAGMRASSDGMDRHNTSVDLVPVKYAWLTSLVMVALTLFPVAPSWVASIPGAVIHFYIYGQQKSPAALLILGHWAMALFVDGPVWDTHVVKAAQPGTSSAFWLGLWVYLGGMRWGPKGLLLGPVIYAAVPAAWAAILEMRGRPDDDDHRPLDSLFMKRRSVIAVISSNVKGQVQVCYFVTSQKLETSLTFVSCRASSLVDPAPGPTNLATSLLTGPNEFAPKFNCSRGISIHANDSRKRLDIELWPFDDSGAHRYRLEAEIKDLEQGCLTVQDDGEHRGCAWITLQMKIPPIVYRIVPNPNLETEAGAERLSPKVEFRRATDLRPPNTRSASTTEGSVGTSPLNSLTPGLSASKLRVQLGKWLIARLHLNHFNSRGPLAVFLNTLSQYNIYVPKLNIQMRTLAVLGESFQCTTRWTDYGIKLHFSVSYLLESTLSFNYLVEDNITAEFILLLSRLDHMKASNILERILSRGERIWDPLHYLQDMISRYQGSSGPPRMVPANTILLRKVAVTPTTMYLMPPSVETSNRIIRKYASYQDFFLRVEFTDEGRERLWAREGSLNTALFNRIFACLIDGIRIGDRLYEFLAFSSSQLRENAAWFYCSDDGKNPTPDDIRDWMGDFSQIHSIAKYGARMGQCFSSTKPVRELPPDSVHLVKDIKRGDAIFSDGCGLISPALAKFITARLDLDAAPSAFQIRLGGSKGVLAVAPRDAPAAANLDPNKAWVIIRDSMKKFDSNYTMLEIIRTSRFTPAYLNRQAILLMSALGVPDHVFLTLKNKMVHDLSKMELNDAVAYNVLMSQPDEEGTYRMMTSMIRAGFLREGDLMLRNMIKLCKLHMLEDLSKRARIHVPHGAFLYGVVDETSLLNENEIFVQVSSLENLNSRRVIVGDCVLFRNPCFHPGDIRRVKAVDIPELRDLHDVVVFNTKGCRSLPSMCSGGDLDGDEYTVLWDEAIVQRVQQHEPMNSQGQMSLIKNNVTIYDIQKFFVQYVVANNLGSIANSHLALADQLPKGPLDGKCLRLAELHSNAVDFPKTGIPAAMNPDLRPKKYPDFMEKPKNRSYISNKVLGVLYRECGTNEIFVPLQEHIKVDKRLVVPGHEQFEAEARELKTLYDREMLCLCNQYGIQSELEVVSGFIVTMQATGHRREFEFRRKVSTTFHGIRKMFRTLFYEADPQQQPLSGTHKLPLTQLTRSMMQKASAWYLVSYRDWQPGQPFTFAWCIWDVLCEVAAASSAPSSAAPTLQGLTGASRGLVQRIQGTCPRPSSVAVTPSMEGDLHAVPSLVISTATLTIEEHFDHYPKRCRPLQVMTTNLPPHSPGSVASKPHVQGSTPSSGSPVSPRNRLLINECGLLQSGTMIAATRQTTWDQYVEKERQEFSKQGGLASVTISKATTIVVDASAEQSGQEDQHQQQQQQHPHRYQQDLAGLSNATAEHPRFYEHPTATLASIVSPSPPLLSNTGPSPTPMGYGSSQQLRSDAGTGESGGRTQQDTAAILRVQQIDAVLEEGELDAKRRLMKLEKEEGFAINRSNVNDEEDYSSIATGTFFNDHDVFVIGADVPGVAIAEALELVDSK</sequence>
<dbReference type="PANTHER" id="PTHR23079:SF55">
    <property type="entry name" value="RNA-DIRECTED RNA POLYMERASE"/>
    <property type="match status" value="1"/>
</dbReference>
<feature type="region of interest" description="Disordered" evidence="9">
    <location>
        <begin position="1970"/>
        <end position="1991"/>
    </location>
</feature>
<feature type="transmembrane region" description="Helical" evidence="10">
    <location>
        <begin position="562"/>
        <end position="581"/>
    </location>
</feature>
<evidence type="ECO:0000256" key="3">
    <source>
        <dbReference type="ARBA" id="ARBA00022484"/>
    </source>
</evidence>
<protein>
    <recommendedName>
        <fullName evidence="2">RNA-directed RNA polymerase</fullName>
        <ecNumber evidence="2">2.7.7.48</ecNumber>
    </recommendedName>
</protein>
<comment type="catalytic activity">
    <reaction evidence="8">
        <text>RNA(n) + a ribonucleoside 5'-triphosphate = RNA(n+1) + diphosphate</text>
        <dbReference type="Rhea" id="RHEA:21248"/>
        <dbReference type="Rhea" id="RHEA-COMP:14527"/>
        <dbReference type="Rhea" id="RHEA-COMP:17342"/>
        <dbReference type="ChEBI" id="CHEBI:33019"/>
        <dbReference type="ChEBI" id="CHEBI:61557"/>
        <dbReference type="ChEBI" id="CHEBI:140395"/>
        <dbReference type="EC" id="2.7.7.48"/>
    </reaction>
</comment>
<evidence type="ECO:0000313" key="13">
    <source>
        <dbReference type="EMBL" id="KAG0258667.1"/>
    </source>
</evidence>
<evidence type="ECO:0000259" key="11">
    <source>
        <dbReference type="Pfam" id="PF05183"/>
    </source>
</evidence>
<gene>
    <name evidence="13" type="ORF">DFQ27_004519</name>
</gene>
<dbReference type="InterPro" id="IPR057596">
    <property type="entry name" value="RDRP_core"/>
</dbReference>
<evidence type="ECO:0000256" key="2">
    <source>
        <dbReference type="ARBA" id="ARBA00012494"/>
    </source>
</evidence>
<dbReference type="Proteomes" id="UP000807716">
    <property type="component" value="Unassembled WGS sequence"/>
</dbReference>
<keyword evidence="7" id="KW-0943">RNA-mediated gene silencing</keyword>
<dbReference type="PANTHER" id="PTHR23079">
    <property type="entry name" value="RNA-DEPENDENT RNA POLYMERASE"/>
    <property type="match status" value="1"/>
</dbReference>
<evidence type="ECO:0000313" key="14">
    <source>
        <dbReference type="Proteomes" id="UP000807716"/>
    </source>
</evidence>
<keyword evidence="3" id="KW-0696">RNA-directed RNA polymerase</keyword>
<feature type="transmembrane region" description="Helical" evidence="10">
    <location>
        <begin position="485"/>
        <end position="502"/>
    </location>
</feature>
<accession>A0A9P6Q3E9</accession>
<feature type="compositionally biased region" description="Polar residues" evidence="9">
    <location>
        <begin position="902"/>
        <end position="920"/>
    </location>
</feature>
<evidence type="ECO:0000256" key="4">
    <source>
        <dbReference type="ARBA" id="ARBA00022679"/>
    </source>
</evidence>
<feature type="transmembrane region" description="Helical" evidence="10">
    <location>
        <begin position="173"/>
        <end position="191"/>
    </location>
</feature>
<evidence type="ECO:0000256" key="10">
    <source>
        <dbReference type="SAM" id="Phobius"/>
    </source>
</evidence>
<feature type="region of interest" description="Disordered" evidence="9">
    <location>
        <begin position="2019"/>
        <end position="2058"/>
    </location>
</feature>
<keyword evidence="10" id="KW-0472">Membrane</keyword>
<dbReference type="EMBL" id="JAAAJB010000315">
    <property type="protein sequence ID" value="KAG0258667.1"/>
    <property type="molecule type" value="Genomic_DNA"/>
</dbReference>
<feature type="transmembrane region" description="Helical" evidence="10">
    <location>
        <begin position="234"/>
        <end position="259"/>
    </location>
</feature>
<dbReference type="GO" id="GO:0030422">
    <property type="term" value="P:siRNA processing"/>
    <property type="evidence" value="ECO:0007669"/>
    <property type="project" value="TreeGrafter"/>
</dbReference>
<keyword evidence="6" id="KW-0694">RNA-binding</keyword>
<dbReference type="EC" id="2.7.7.48" evidence="2"/>
<organism evidence="13 14">
    <name type="scientific">Actinomortierella ambigua</name>
    <dbReference type="NCBI Taxonomy" id="1343610"/>
    <lineage>
        <taxon>Eukaryota</taxon>
        <taxon>Fungi</taxon>
        <taxon>Fungi incertae sedis</taxon>
        <taxon>Mucoromycota</taxon>
        <taxon>Mortierellomycotina</taxon>
        <taxon>Mortierellomycetes</taxon>
        <taxon>Mortierellales</taxon>
        <taxon>Mortierellaceae</taxon>
        <taxon>Actinomortierella</taxon>
    </lineage>
</organism>
<keyword evidence="14" id="KW-1185">Reference proteome</keyword>
<reference evidence="13" key="1">
    <citation type="journal article" date="2020" name="Fungal Divers.">
        <title>Resolving the Mortierellaceae phylogeny through synthesis of multi-gene phylogenetics and phylogenomics.</title>
        <authorList>
            <person name="Vandepol N."/>
            <person name="Liber J."/>
            <person name="Desiro A."/>
            <person name="Na H."/>
            <person name="Kennedy M."/>
            <person name="Barry K."/>
            <person name="Grigoriev I.V."/>
            <person name="Miller A.N."/>
            <person name="O'Donnell K."/>
            <person name="Stajich J.E."/>
            <person name="Bonito G."/>
        </authorList>
    </citation>
    <scope>NUCLEOTIDE SEQUENCE</scope>
    <source>
        <strain evidence="13">BC1065</strain>
    </source>
</reference>
<evidence type="ECO:0000256" key="6">
    <source>
        <dbReference type="ARBA" id="ARBA00022884"/>
    </source>
</evidence>
<feature type="region of interest" description="Disordered" evidence="9">
    <location>
        <begin position="1880"/>
        <end position="1913"/>
    </location>
</feature>
<evidence type="ECO:0000256" key="8">
    <source>
        <dbReference type="ARBA" id="ARBA00048744"/>
    </source>
</evidence>
<feature type="transmembrane region" description="Helical" evidence="10">
    <location>
        <begin position="601"/>
        <end position="634"/>
    </location>
</feature>
<feature type="compositionally biased region" description="Low complexity" evidence="9">
    <location>
        <begin position="1973"/>
        <end position="1986"/>
    </location>
</feature>
<keyword evidence="10" id="KW-0812">Transmembrane</keyword>
<dbReference type="GO" id="GO:0003968">
    <property type="term" value="F:RNA-directed RNA polymerase activity"/>
    <property type="evidence" value="ECO:0007669"/>
    <property type="project" value="UniProtKB-KW"/>
</dbReference>
<comment type="caution">
    <text evidence="13">The sequence shown here is derived from an EMBL/GenBank/DDBJ whole genome shotgun (WGS) entry which is preliminary data.</text>
</comment>
<proteinExistence type="inferred from homology"/>
<evidence type="ECO:0000256" key="1">
    <source>
        <dbReference type="ARBA" id="ARBA00005762"/>
    </source>
</evidence>
<dbReference type="Pfam" id="PF26253">
    <property type="entry name" value="RdRP_head"/>
    <property type="match status" value="1"/>
</dbReference>
<feature type="region of interest" description="Disordered" evidence="9">
    <location>
        <begin position="893"/>
        <end position="920"/>
    </location>
</feature>
<evidence type="ECO:0000256" key="7">
    <source>
        <dbReference type="ARBA" id="ARBA00023158"/>
    </source>
</evidence>
<comment type="similarity">
    <text evidence="1">Belongs to the RdRP family.</text>
</comment>
<dbReference type="OrthoDB" id="6513042at2759"/>
<evidence type="ECO:0000256" key="5">
    <source>
        <dbReference type="ARBA" id="ARBA00022695"/>
    </source>
</evidence>
<evidence type="ECO:0000259" key="12">
    <source>
        <dbReference type="Pfam" id="PF26253"/>
    </source>
</evidence>
<keyword evidence="10" id="KW-1133">Transmembrane helix</keyword>
<feature type="domain" description="RDRP C-terminal head" evidence="12">
    <location>
        <begin position="1662"/>
        <end position="1804"/>
    </location>
</feature>
<keyword evidence="5" id="KW-0548">Nucleotidyltransferase</keyword>
<feature type="transmembrane region" description="Helical" evidence="10">
    <location>
        <begin position="18"/>
        <end position="35"/>
    </location>
</feature>
<dbReference type="Pfam" id="PF05183">
    <property type="entry name" value="RdRP"/>
    <property type="match status" value="1"/>
</dbReference>
<dbReference type="GO" id="GO:0003723">
    <property type="term" value="F:RNA binding"/>
    <property type="evidence" value="ECO:0007669"/>
    <property type="project" value="UniProtKB-KW"/>
</dbReference>
<evidence type="ECO:0000256" key="9">
    <source>
        <dbReference type="SAM" id="MobiDB-lite"/>
    </source>
</evidence>